<dbReference type="CDD" id="cd00200">
    <property type="entry name" value="WD40"/>
    <property type="match status" value="1"/>
</dbReference>
<gene>
    <name evidence="7" type="ORF">BT63DRAFT_367064</name>
</gene>
<dbReference type="OrthoDB" id="190105at2759"/>
<feature type="region of interest" description="Disordered" evidence="5">
    <location>
        <begin position="310"/>
        <end position="330"/>
    </location>
</feature>
<feature type="repeat" description="WD" evidence="4">
    <location>
        <begin position="807"/>
        <end position="848"/>
    </location>
</feature>
<proteinExistence type="inferred from homology"/>
<dbReference type="SMART" id="SM00320">
    <property type="entry name" value="WD40"/>
    <property type="match status" value="7"/>
</dbReference>
<dbReference type="AlphaFoldDB" id="A0A6A6UTX1"/>
<keyword evidence="2 4" id="KW-0853">WD repeat</keyword>
<dbReference type="Proteomes" id="UP000799302">
    <property type="component" value="Unassembled WGS sequence"/>
</dbReference>
<dbReference type="InterPro" id="IPR036322">
    <property type="entry name" value="WD40_repeat_dom_sf"/>
</dbReference>
<evidence type="ECO:0000256" key="4">
    <source>
        <dbReference type="PROSITE-ProRule" id="PRU00221"/>
    </source>
</evidence>
<evidence type="ECO:0000259" key="6">
    <source>
        <dbReference type="PROSITE" id="PS50181"/>
    </source>
</evidence>
<dbReference type="InterPro" id="IPR015943">
    <property type="entry name" value="WD40/YVTN_repeat-like_dom_sf"/>
</dbReference>
<evidence type="ECO:0000313" key="7">
    <source>
        <dbReference type="EMBL" id="KAF2674933.1"/>
    </source>
</evidence>
<dbReference type="InterPro" id="IPR020472">
    <property type="entry name" value="WD40_PAC1"/>
</dbReference>
<dbReference type="Gene3D" id="1.20.1280.50">
    <property type="match status" value="1"/>
</dbReference>
<keyword evidence="8" id="KW-1185">Reference proteome</keyword>
<organism evidence="7 8">
    <name type="scientific">Microthyrium microscopicum</name>
    <dbReference type="NCBI Taxonomy" id="703497"/>
    <lineage>
        <taxon>Eukaryota</taxon>
        <taxon>Fungi</taxon>
        <taxon>Dikarya</taxon>
        <taxon>Ascomycota</taxon>
        <taxon>Pezizomycotina</taxon>
        <taxon>Dothideomycetes</taxon>
        <taxon>Dothideomycetes incertae sedis</taxon>
        <taxon>Microthyriales</taxon>
        <taxon>Microthyriaceae</taxon>
        <taxon>Microthyrium</taxon>
    </lineage>
</organism>
<dbReference type="InterPro" id="IPR001810">
    <property type="entry name" value="F-box_dom"/>
</dbReference>
<dbReference type="SUPFAM" id="SSF81383">
    <property type="entry name" value="F-box domain"/>
    <property type="match status" value="1"/>
</dbReference>
<dbReference type="PRINTS" id="PR00320">
    <property type="entry name" value="GPROTEINBRPT"/>
</dbReference>
<dbReference type="PROSITE" id="PS50181">
    <property type="entry name" value="FBOX"/>
    <property type="match status" value="1"/>
</dbReference>
<feature type="domain" description="F-box" evidence="6">
    <location>
        <begin position="408"/>
        <end position="455"/>
    </location>
</feature>
<dbReference type="PANTHER" id="PTHR19848">
    <property type="entry name" value="WD40 REPEAT PROTEIN"/>
    <property type="match status" value="1"/>
</dbReference>
<feature type="repeat" description="WD" evidence="4">
    <location>
        <begin position="849"/>
        <end position="888"/>
    </location>
</feature>
<feature type="region of interest" description="Disordered" evidence="5">
    <location>
        <begin position="267"/>
        <end position="297"/>
    </location>
</feature>
<dbReference type="EMBL" id="MU004230">
    <property type="protein sequence ID" value="KAF2674933.1"/>
    <property type="molecule type" value="Genomic_DNA"/>
</dbReference>
<name>A0A6A6UTX1_9PEZI</name>
<dbReference type="InterPro" id="IPR019775">
    <property type="entry name" value="WD40_repeat_CS"/>
</dbReference>
<evidence type="ECO:0000256" key="1">
    <source>
        <dbReference type="ARBA" id="ARBA00007968"/>
    </source>
</evidence>
<dbReference type="PROSITE" id="PS50294">
    <property type="entry name" value="WD_REPEATS_REGION"/>
    <property type="match status" value="3"/>
</dbReference>
<feature type="region of interest" description="Disordered" evidence="5">
    <location>
        <begin position="134"/>
        <end position="160"/>
    </location>
</feature>
<dbReference type="InterPro" id="IPR001680">
    <property type="entry name" value="WD40_rpt"/>
</dbReference>
<evidence type="ECO:0000256" key="3">
    <source>
        <dbReference type="ARBA" id="ARBA00022737"/>
    </source>
</evidence>
<sequence>MSTSKETPGSSTDQQPEKVCQISYTPATKTTVVTTTTTTTTSFPPFTLKAPLDLHQRDPKQYPLASYATPTSLRRFQFYAGDKMACFEETSLKPVAAQEGENKSESSTKVEYAEPIRTPRKYSAVSSQYANFEYEPSVPTSQKRAAPGSDTMGESDNEVEMGRPLKKVRKLMASALHHTPVTPHSQSTRRDRMFGSTGAGATQNSLVIPSSQIKRPTLQFLIPFDPQNTNHDSLDTLSPNTIAGPPSPPSFVQAPAMVATPPVADQDLEPIDTFGPSLDLESSQNTSPQPLELPSLPSPVLSPITAAASPEIPTLQVDEEEENTLDEQREASQALVKLSTEDMVRLSEPVGAEEGAPLGPMQDVSIMMNTFDTLPFELQRYCMFQLLRRSPKQLLQFVADIVNPALKCDFLTRLPTELALNVTRYLDATSLSRATQVSRRWRELIDSDDRLWADLIEQDGFVLPKGEVERAIREGWKWQGLLPAEIDIRPVLKPPTTTLLPLPSPASEDALRIITPMHRGIKRRSIAQESNNKRRKTNVSKEDAGTLIRSNLRHQATLSMDQLAEISDLPELGMKDLRIPHLYKSIYRRHDGFRKGWMDKNTKPHHLAFRAHGRHVVTCLQFDDEKILTGSDDTKIHVWDTNTGKLLKVLDGHEGGVWALQYEKNTLVSGSTDRTVRVWDIETGKCLHTFQGHTSTVRCLVILQPTVIGTAPDGSPITMPKEPLIITGSRDSSLRIWSLPKPGDPPFNPTGLNIMGDEMNPYFIRALNGHLHSVRAIAAHGDTLVSGSYDSTVRVWRISTGEVMHRLSGHTQKVYSVILDHQRNRCISGSMDNLVKVWSLETGQCIFNLEGHSSLVGLLDLNSGRLVSAAADWTLRVWDPETGHCKNILSAHSGAITCFQHDGQKVVSGSDRTLKMWNIQTGECVRDLLTDLSGGWQVKFNDRKCVAAVQRRNRTYIEVLDFGAARDGLTSEKLGSRILVDENGDEVEDLSDEEELDD</sequence>
<feature type="repeat" description="WD" evidence="4">
    <location>
        <begin position="767"/>
        <end position="806"/>
    </location>
</feature>
<dbReference type="PANTHER" id="PTHR19848:SF8">
    <property type="entry name" value="F-BOX AND WD REPEAT DOMAIN CONTAINING 7"/>
    <property type="match status" value="1"/>
</dbReference>
<reference evidence="7" key="1">
    <citation type="journal article" date="2020" name="Stud. Mycol.">
        <title>101 Dothideomycetes genomes: a test case for predicting lifestyles and emergence of pathogens.</title>
        <authorList>
            <person name="Haridas S."/>
            <person name="Albert R."/>
            <person name="Binder M."/>
            <person name="Bloem J."/>
            <person name="Labutti K."/>
            <person name="Salamov A."/>
            <person name="Andreopoulos B."/>
            <person name="Baker S."/>
            <person name="Barry K."/>
            <person name="Bills G."/>
            <person name="Bluhm B."/>
            <person name="Cannon C."/>
            <person name="Castanera R."/>
            <person name="Culley D."/>
            <person name="Daum C."/>
            <person name="Ezra D."/>
            <person name="Gonzalez J."/>
            <person name="Henrissat B."/>
            <person name="Kuo A."/>
            <person name="Liang C."/>
            <person name="Lipzen A."/>
            <person name="Lutzoni F."/>
            <person name="Magnuson J."/>
            <person name="Mondo S."/>
            <person name="Nolan M."/>
            <person name="Ohm R."/>
            <person name="Pangilinan J."/>
            <person name="Park H.-J."/>
            <person name="Ramirez L."/>
            <person name="Alfaro M."/>
            <person name="Sun H."/>
            <person name="Tritt A."/>
            <person name="Yoshinaga Y."/>
            <person name="Zwiers L.-H."/>
            <person name="Turgeon B."/>
            <person name="Goodwin S."/>
            <person name="Spatafora J."/>
            <person name="Crous P."/>
            <person name="Grigoriev I."/>
        </authorList>
    </citation>
    <scope>NUCLEOTIDE SEQUENCE</scope>
    <source>
        <strain evidence="7">CBS 115976</strain>
    </source>
</reference>
<accession>A0A6A6UTX1</accession>
<protein>
    <submittedName>
        <fullName evidence="7">WD40 repeat-like protein</fullName>
    </submittedName>
</protein>
<evidence type="ECO:0000256" key="2">
    <source>
        <dbReference type="ARBA" id="ARBA00022574"/>
    </source>
</evidence>
<dbReference type="SUPFAM" id="SSF50978">
    <property type="entry name" value="WD40 repeat-like"/>
    <property type="match status" value="1"/>
</dbReference>
<evidence type="ECO:0000313" key="8">
    <source>
        <dbReference type="Proteomes" id="UP000799302"/>
    </source>
</evidence>
<dbReference type="PROSITE" id="PS00678">
    <property type="entry name" value="WD_REPEATS_1"/>
    <property type="match status" value="2"/>
</dbReference>
<feature type="repeat" description="WD" evidence="4">
    <location>
        <begin position="617"/>
        <end position="649"/>
    </location>
</feature>
<feature type="repeat" description="WD" evidence="4">
    <location>
        <begin position="720"/>
        <end position="739"/>
    </location>
</feature>
<dbReference type="SMART" id="SM00256">
    <property type="entry name" value="FBOX"/>
    <property type="match status" value="1"/>
</dbReference>
<dbReference type="Pfam" id="PF00400">
    <property type="entry name" value="WD40"/>
    <property type="match status" value="7"/>
</dbReference>
<feature type="compositionally biased region" description="Low complexity" evidence="5">
    <location>
        <begin position="287"/>
        <end position="297"/>
    </location>
</feature>
<keyword evidence="3" id="KW-0677">Repeat</keyword>
<comment type="similarity">
    <text evidence="1">Belongs to the WD repeat MET30/SCONB/SCON-2 family.</text>
</comment>
<dbReference type="Gene3D" id="2.130.10.10">
    <property type="entry name" value="YVTN repeat-like/Quinoprotein amine dehydrogenase"/>
    <property type="match status" value="1"/>
</dbReference>
<feature type="region of interest" description="Disordered" evidence="5">
    <location>
        <begin position="179"/>
        <end position="203"/>
    </location>
</feature>
<dbReference type="Pfam" id="PF12937">
    <property type="entry name" value="F-box-like"/>
    <property type="match status" value="1"/>
</dbReference>
<feature type="region of interest" description="Disordered" evidence="5">
    <location>
        <begin position="523"/>
        <end position="544"/>
    </location>
</feature>
<evidence type="ECO:0000256" key="5">
    <source>
        <dbReference type="SAM" id="MobiDB-lite"/>
    </source>
</evidence>
<dbReference type="PROSITE" id="PS50082">
    <property type="entry name" value="WD_REPEATS_2"/>
    <property type="match status" value="7"/>
</dbReference>
<dbReference type="InterPro" id="IPR036047">
    <property type="entry name" value="F-box-like_dom_sf"/>
</dbReference>
<feature type="repeat" description="WD" evidence="4">
    <location>
        <begin position="889"/>
        <end position="927"/>
    </location>
</feature>
<dbReference type="CDD" id="cd22147">
    <property type="entry name" value="F-box_SpPof1-like"/>
    <property type="match status" value="1"/>
</dbReference>
<feature type="repeat" description="WD" evidence="4">
    <location>
        <begin position="650"/>
        <end position="689"/>
    </location>
</feature>